<proteinExistence type="predicted"/>
<accession>A0ACC1K4D5</accession>
<dbReference type="Proteomes" id="UP001140234">
    <property type="component" value="Unassembled WGS sequence"/>
</dbReference>
<sequence>MRLSLLAVAALCVTALGATVPLAVREPQSEPSCETCGITEEDISDQAQILSILRYEQTVSGLMRAVAQISKALGSDVSVDMVKGYMIAKSGERDDYGRSSAMYDLINDSGECIIETAEKGNACSTPEKNNR</sequence>
<protein>
    <submittedName>
        <fullName evidence="1">Uncharacterized protein</fullName>
    </submittedName>
</protein>
<evidence type="ECO:0000313" key="1">
    <source>
        <dbReference type="EMBL" id="KAJ2773047.1"/>
    </source>
</evidence>
<evidence type="ECO:0000313" key="2">
    <source>
        <dbReference type="Proteomes" id="UP001140234"/>
    </source>
</evidence>
<keyword evidence="2" id="KW-1185">Reference proteome</keyword>
<name>A0ACC1K4D5_9FUNG</name>
<dbReference type="EMBL" id="JANBUJ010000279">
    <property type="protein sequence ID" value="KAJ2773047.1"/>
    <property type="molecule type" value="Genomic_DNA"/>
</dbReference>
<organism evidence="1 2">
    <name type="scientific">Coemansia nantahalensis</name>
    <dbReference type="NCBI Taxonomy" id="2789366"/>
    <lineage>
        <taxon>Eukaryota</taxon>
        <taxon>Fungi</taxon>
        <taxon>Fungi incertae sedis</taxon>
        <taxon>Zoopagomycota</taxon>
        <taxon>Kickxellomycotina</taxon>
        <taxon>Kickxellomycetes</taxon>
        <taxon>Kickxellales</taxon>
        <taxon>Kickxellaceae</taxon>
        <taxon>Coemansia</taxon>
    </lineage>
</organism>
<gene>
    <name evidence="1" type="ORF">IWQ57_001489</name>
</gene>
<comment type="caution">
    <text evidence="1">The sequence shown here is derived from an EMBL/GenBank/DDBJ whole genome shotgun (WGS) entry which is preliminary data.</text>
</comment>
<reference evidence="1" key="1">
    <citation type="submission" date="2022-07" db="EMBL/GenBank/DDBJ databases">
        <title>Phylogenomic reconstructions and comparative analyses of Kickxellomycotina fungi.</title>
        <authorList>
            <person name="Reynolds N.K."/>
            <person name="Stajich J.E."/>
            <person name="Barry K."/>
            <person name="Grigoriev I.V."/>
            <person name="Crous P."/>
            <person name="Smith M.E."/>
        </authorList>
    </citation>
    <scope>NUCLEOTIDE SEQUENCE</scope>
    <source>
        <strain evidence="1">CBS 109366</strain>
    </source>
</reference>